<evidence type="ECO:0000256" key="1">
    <source>
        <dbReference type="SAM" id="MobiDB-lite"/>
    </source>
</evidence>
<dbReference type="AlphaFoldDB" id="A0A6J4UNS0"/>
<feature type="region of interest" description="Disordered" evidence="1">
    <location>
        <begin position="1"/>
        <end position="52"/>
    </location>
</feature>
<evidence type="ECO:0000313" key="2">
    <source>
        <dbReference type="EMBL" id="CAA9554242.1"/>
    </source>
</evidence>
<protein>
    <submittedName>
        <fullName evidence="2">Uncharacterized protein</fullName>
    </submittedName>
</protein>
<sequence length="52" mass="5850">RRGRGRSTSRRSTFCTRRSMPSRLVRWPTALSRGHQANPSHGSRGRSVGRTA</sequence>
<feature type="non-terminal residue" evidence="2">
    <location>
        <position position="1"/>
    </location>
</feature>
<name>A0A6J4UNS0_9BACT</name>
<gene>
    <name evidence="2" type="ORF">AVDCRST_MAG70-1167</name>
</gene>
<organism evidence="2">
    <name type="scientific">uncultured Thermomicrobiales bacterium</name>
    <dbReference type="NCBI Taxonomy" id="1645740"/>
    <lineage>
        <taxon>Bacteria</taxon>
        <taxon>Pseudomonadati</taxon>
        <taxon>Thermomicrobiota</taxon>
        <taxon>Thermomicrobia</taxon>
        <taxon>Thermomicrobiales</taxon>
        <taxon>environmental samples</taxon>
    </lineage>
</organism>
<feature type="non-terminal residue" evidence="2">
    <location>
        <position position="52"/>
    </location>
</feature>
<reference evidence="2" key="1">
    <citation type="submission" date="2020-02" db="EMBL/GenBank/DDBJ databases">
        <authorList>
            <person name="Meier V. D."/>
        </authorList>
    </citation>
    <scope>NUCLEOTIDE SEQUENCE</scope>
    <source>
        <strain evidence="2">AVDCRST_MAG70</strain>
    </source>
</reference>
<feature type="compositionally biased region" description="Low complexity" evidence="1">
    <location>
        <begin position="10"/>
        <end position="19"/>
    </location>
</feature>
<proteinExistence type="predicted"/>
<accession>A0A6J4UNS0</accession>
<dbReference type="EMBL" id="CADCWH010000183">
    <property type="protein sequence ID" value="CAA9554242.1"/>
    <property type="molecule type" value="Genomic_DNA"/>
</dbReference>